<name>A0A0D2QEF1_HYPSF</name>
<dbReference type="CDD" id="cd00538">
    <property type="entry name" value="PA"/>
    <property type="match status" value="1"/>
</dbReference>
<evidence type="ECO:0000256" key="6">
    <source>
        <dbReference type="PIRSR" id="PIRSR601382-2"/>
    </source>
</evidence>
<keyword evidence="7" id="KW-0326">Glycosidase</keyword>
<dbReference type="EC" id="3.2.1.-" evidence="7"/>
<dbReference type="Pfam" id="PF01532">
    <property type="entry name" value="Glyco_hydro_47"/>
    <property type="match status" value="1"/>
</dbReference>
<feature type="domain" description="PA" evidence="9">
    <location>
        <begin position="742"/>
        <end position="821"/>
    </location>
</feature>
<feature type="active site" description="Proton donor" evidence="5">
    <location>
        <position position="143"/>
    </location>
</feature>
<evidence type="ECO:0000256" key="8">
    <source>
        <dbReference type="SAM" id="MobiDB-lite"/>
    </source>
</evidence>
<evidence type="ECO:0000259" key="9">
    <source>
        <dbReference type="Pfam" id="PF02225"/>
    </source>
</evidence>
<dbReference type="Gene3D" id="3.50.30.30">
    <property type="match status" value="1"/>
</dbReference>
<keyword evidence="6" id="KW-0106">Calcium</keyword>
<feature type="active site" description="Proton donor" evidence="5">
    <location>
        <position position="379"/>
    </location>
</feature>
<feature type="active site" evidence="5">
    <location>
        <position position="284"/>
    </location>
</feature>
<evidence type="ECO:0000256" key="3">
    <source>
        <dbReference type="ARBA" id="ARBA00022824"/>
    </source>
</evidence>
<dbReference type="GO" id="GO:0004571">
    <property type="term" value="F:mannosyl-oligosaccharide 1,2-alpha-mannosidase activity"/>
    <property type="evidence" value="ECO:0007669"/>
    <property type="project" value="InterPro"/>
</dbReference>
<comment type="similarity">
    <text evidence="2 7">Belongs to the glycosyl hydrolase 47 family.</text>
</comment>
<keyword evidence="7 10" id="KW-0378">Hydrolase</keyword>
<accession>A0A0D2QEF1</accession>
<dbReference type="Gene3D" id="1.50.10.10">
    <property type="match status" value="1"/>
</dbReference>
<dbReference type="InterPro" id="IPR012341">
    <property type="entry name" value="6hp_glycosidase-like_sf"/>
</dbReference>
<evidence type="ECO:0000256" key="2">
    <source>
        <dbReference type="ARBA" id="ARBA00007658"/>
    </source>
</evidence>
<dbReference type="InterPro" id="IPR036026">
    <property type="entry name" value="Seven-hairpin_glycosidases"/>
</dbReference>
<keyword evidence="6" id="KW-0479">Metal-binding</keyword>
<dbReference type="SUPFAM" id="SSF48225">
    <property type="entry name" value="Seven-hairpin glycosidases"/>
    <property type="match status" value="1"/>
</dbReference>
<evidence type="ECO:0000256" key="7">
    <source>
        <dbReference type="RuleBase" id="RU361193"/>
    </source>
</evidence>
<dbReference type="GO" id="GO:0005975">
    <property type="term" value="P:carbohydrate metabolic process"/>
    <property type="evidence" value="ECO:0007669"/>
    <property type="project" value="InterPro"/>
</dbReference>
<dbReference type="AlphaFoldDB" id="A0A0D2QEF1"/>
<evidence type="ECO:0000313" key="11">
    <source>
        <dbReference type="Proteomes" id="UP000054270"/>
    </source>
</evidence>
<dbReference type="PANTHER" id="PTHR45679">
    <property type="entry name" value="ER DEGRADATION-ENHANCING ALPHA-MANNOSIDASE-LIKE PROTEIN 2"/>
    <property type="match status" value="1"/>
</dbReference>
<evidence type="ECO:0000256" key="1">
    <source>
        <dbReference type="ARBA" id="ARBA00004240"/>
    </source>
</evidence>
<dbReference type="EMBL" id="KN817518">
    <property type="protein sequence ID" value="KJA29980.1"/>
    <property type="molecule type" value="Genomic_DNA"/>
</dbReference>
<organism evidence="10 11">
    <name type="scientific">Hypholoma sublateritium (strain FD-334 SS-4)</name>
    <dbReference type="NCBI Taxonomy" id="945553"/>
    <lineage>
        <taxon>Eukaryota</taxon>
        <taxon>Fungi</taxon>
        <taxon>Dikarya</taxon>
        <taxon>Basidiomycota</taxon>
        <taxon>Agaricomycotina</taxon>
        <taxon>Agaricomycetes</taxon>
        <taxon>Agaricomycetidae</taxon>
        <taxon>Agaricales</taxon>
        <taxon>Agaricineae</taxon>
        <taxon>Strophariaceae</taxon>
        <taxon>Hypholoma</taxon>
    </lineage>
</organism>
<dbReference type="SUPFAM" id="SSF52025">
    <property type="entry name" value="PA domain"/>
    <property type="match status" value="1"/>
</dbReference>
<gene>
    <name evidence="10" type="ORF">HYPSUDRAFT_32024</name>
</gene>
<keyword evidence="4" id="KW-0325">Glycoprotein</keyword>
<dbReference type="OrthoDB" id="8118055at2759"/>
<dbReference type="Pfam" id="PF02225">
    <property type="entry name" value="PA"/>
    <property type="match status" value="1"/>
</dbReference>
<feature type="region of interest" description="Disordered" evidence="8">
    <location>
        <begin position="849"/>
        <end position="871"/>
    </location>
</feature>
<dbReference type="STRING" id="945553.A0A0D2QEF1"/>
<dbReference type="GO" id="GO:0036503">
    <property type="term" value="P:ERAD pathway"/>
    <property type="evidence" value="ECO:0007669"/>
    <property type="project" value="UniProtKB-ARBA"/>
</dbReference>
<evidence type="ECO:0000313" key="10">
    <source>
        <dbReference type="EMBL" id="KJA29980.1"/>
    </source>
</evidence>
<feature type="binding site" evidence="6">
    <location>
        <position position="484"/>
    </location>
    <ligand>
        <name>Ca(2+)</name>
        <dbReference type="ChEBI" id="CHEBI:29108"/>
    </ligand>
</feature>
<dbReference type="OMA" id="LPEVWDM"/>
<keyword evidence="3" id="KW-0256">Endoplasmic reticulum</keyword>
<dbReference type="InterPro" id="IPR003137">
    <property type="entry name" value="PA_domain"/>
</dbReference>
<protein>
    <recommendedName>
        <fullName evidence="7">alpha-1,2-Mannosidase</fullName>
        <ecNumber evidence="7">3.2.1.-</ecNumber>
    </recommendedName>
</protein>
<dbReference type="GO" id="GO:0005509">
    <property type="term" value="F:calcium ion binding"/>
    <property type="evidence" value="ECO:0007669"/>
    <property type="project" value="InterPro"/>
</dbReference>
<dbReference type="InterPro" id="IPR044674">
    <property type="entry name" value="EDEM1/2/3"/>
</dbReference>
<dbReference type="InterPro" id="IPR001382">
    <property type="entry name" value="Glyco_hydro_47"/>
</dbReference>
<dbReference type="GO" id="GO:1904380">
    <property type="term" value="P:endoplasmic reticulum mannose trimming"/>
    <property type="evidence" value="ECO:0007669"/>
    <property type="project" value="InterPro"/>
</dbReference>
<keyword evidence="11" id="KW-1185">Reference proteome</keyword>
<sequence length="887" mass="99908">MKWGIYWPEVLIGTLVLAINGVRWFHPTDASNPIKSASAWTPQRKLAAREKTRELWYHGFDNYMTFAFPMDELTPLSCSGQGPDWGNPANIAANDVAGNFSLTLIDVLDTLVVLDDRQGFEKAVRNVIDWVSFDVNTKPQVFETTIRVLGGLLSGHLFANKTGQPFHLPWYNGELLTLAHDLGKRLLPAFSTPTGLPFARINLRHGVMKGETLETCTAGAGSLILEFATLSRLTGDDRFEKAAYKAFFGIWNRKSPIDLVGNTINTRTGDWTHPETTGIGAGIDSFYEYALKWYILSGESEFLDVWEDAYAAIMRYSRAKDGYWYRTVNMNTGEAAYLTVDSLSAFWPGLQILAGDVQNAIKLHMIYYNLWRQFSGLPEVYDTNYKQATSHQYPLRPEFIESTWYLYRATRDPFYLEVGERVLYDLTTRAKVDCGLTGIQDLRTNKRDDRMESFALSETLKYLYLLFDEENSLHSDDSNYVFTTEGHILFLDKSLIKPVSTSKQRSRKFVNHQCPAYIPFTRTLDHRQRPSGLVLGIRSRPDVEYARHLVALKPSASDEKYWSPEGWCERPKVEPYSFEFILASGGKSVAEDLSPNLLKLGVLPDGYILHNVTGVRTQIVQRLDGKGYDIRKLGQYHVRPGYVVYINDSTIFASPGDPAHIAQEEIRNRDSELHLRIFTANVDPLLQVQSSLLDSSVIDVSVVGYSAYFGADLSSSVIPDPTKPNPRIRDPNGVTVRREAGNEYGCDPYDHNYPSSIILVHRGQCTFLEKLLQAKDAQAAGILIISDEETGINPTANAEELEDAGDLSDVAIILLPKKTGDTFEQMVILSERASSLQIMLALQRFPDDARNMDSIPSDNEEAPEEPKDPNRILYINGHPLINTRLLV</sequence>
<dbReference type="GO" id="GO:0044322">
    <property type="term" value="C:endoplasmic reticulum quality control compartment"/>
    <property type="evidence" value="ECO:0007669"/>
    <property type="project" value="GOC"/>
</dbReference>
<comment type="cofactor">
    <cofactor evidence="6">
        <name>Ca(2+)</name>
        <dbReference type="ChEBI" id="CHEBI:29108"/>
    </cofactor>
</comment>
<comment type="subcellular location">
    <subcellularLocation>
        <location evidence="1">Endoplasmic reticulum</location>
    </subcellularLocation>
</comment>
<evidence type="ECO:0000256" key="4">
    <source>
        <dbReference type="ARBA" id="ARBA00023180"/>
    </source>
</evidence>
<evidence type="ECO:0000256" key="5">
    <source>
        <dbReference type="PIRSR" id="PIRSR601382-1"/>
    </source>
</evidence>
<dbReference type="GO" id="GO:0016020">
    <property type="term" value="C:membrane"/>
    <property type="evidence" value="ECO:0007669"/>
    <property type="project" value="InterPro"/>
</dbReference>
<dbReference type="InterPro" id="IPR046450">
    <property type="entry name" value="PA_dom_sf"/>
</dbReference>
<dbReference type="PANTHER" id="PTHR45679:SF5">
    <property type="entry name" value="ER DEGRADATION-ENHANCING ALPHA-MANNOSIDASE-LIKE PROTEIN 1"/>
    <property type="match status" value="1"/>
</dbReference>
<reference evidence="11" key="1">
    <citation type="submission" date="2014-04" db="EMBL/GenBank/DDBJ databases">
        <title>Evolutionary Origins and Diversification of the Mycorrhizal Mutualists.</title>
        <authorList>
            <consortium name="DOE Joint Genome Institute"/>
            <consortium name="Mycorrhizal Genomics Consortium"/>
            <person name="Kohler A."/>
            <person name="Kuo A."/>
            <person name="Nagy L.G."/>
            <person name="Floudas D."/>
            <person name="Copeland A."/>
            <person name="Barry K.W."/>
            <person name="Cichocki N."/>
            <person name="Veneault-Fourrey C."/>
            <person name="LaButti K."/>
            <person name="Lindquist E.A."/>
            <person name="Lipzen A."/>
            <person name="Lundell T."/>
            <person name="Morin E."/>
            <person name="Murat C."/>
            <person name="Riley R."/>
            <person name="Ohm R."/>
            <person name="Sun H."/>
            <person name="Tunlid A."/>
            <person name="Henrissat B."/>
            <person name="Grigoriev I.V."/>
            <person name="Hibbett D.S."/>
            <person name="Martin F."/>
        </authorList>
    </citation>
    <scope>NUCLEOTIDE SEQUENCE [LARGE SCALE GENOMIC DNA]</scope>
    <source>
        <strain evidence="11">FD-334 SS-4</strain>
    </source>
</reference>
<dbReference type="PRINTS" id="PR00747">
    <property type="entry name" value="GLYHDRLASE47"/>
</dbReference>
<feature type="active site" evidence="5">
    <location>
        <position position="398"/>
    </location>
</feature>
<dbReference type="Proteomes" id="UP000054270">
    <property type="component" value="Unassembled WGS sequence"/>
</dbReference>
<proteinExistence type="inferred from homology"/>